<accession>A0A0E9R672</accession>
<protein>
    <submittedName>
        <fullName evidence="1">Uncharacterized protein</fullName>
    </submittedName>
</protein>
<reference evidence="1" key="1">
    <citation type="submission" date="2014-11" db="EMBL/GenBank/DDBJ databases">
        <authorList>
            <person name="Amaro Gonzalez C."/>
        </authorList>
    </citation>
    <scope>NUCLEOTIDE SEQUENCE</scope>
</reference>
<evidence type="ECO:0000313" key="1">
    <source>
        <dbReference type="EMBL" id="JAH23970.1"/>
    </source>
</evidence>
<reference evidence="1" key="2">
    <citation type="journal article" date="2015" name="Fish Shellfish Immunol.">
        <title>Early steps in the European eel (Anguilla anguilla)-Vibrio vulnificus interaction in the gills: Role of the RtxA13 toxin.</title>
        <authorList>
            <person name="Callol A."/>
            <person name="Pajuelo D."/>
            <person name="Ebbesson L."/>
            <person name="Teles M."/>
            <person name="MacKenzie S."/>
            <person name="Amaro C."/>
        </authorList>
    </citation>
    <scope>NUCLEOTIDE SEQUENCE</scope>
</reference>
<sequence>MGEFMNKWPCFSSLKTETSLANQVPAVFYRIKKQIDKFGGCNDFPTWTS</sequence>
<dbReference type="EMBL" id="GBXM01084607">
    <property type="protein sequence ID" value="JAH23970.1"/>
    <property type="molecule type" value="Transcribed_RNA"/>
</dbReference>
<dbReference type="AlphaFoldDB" id="A0A0E9R672"/>
<organism evidence="1">
    <name type="scientific">Anguilla anguilla</name>
    <name type="common">European freshwater eel</name>
    <name type="synonym">Muraena anguilla</name>
    <dbReference type="NCBI Taxonomy" id="7936"/>
    <lineage>
        <taxon>Eukaryota</taxon>
        <taxon>Metazoa</taxon>
        <taxon>Chordata</taxon>
        <taxon>Craniata</taxon>
        <taxon>Vertebrata</taxon>
        <taxon>Euteleostomi</taxon>
        <taxon>Actinopterygii</taxon>
        <taxon>Neopterygii</taxon>
        <taxon>Teleostei</taxon>
        <taxon>Anguilliformes</taxon>
        <taxon>Anguillidae</taxon>
        <taxon>Anguilla</taxon>
    </lineage>
</organism>
<proteinExistence type="predicted"/>
<name>A0A0E9R672_ANGAN</name>